<dbReference type="PROSITE" id="PS50011">
    <property type="entry name" value="PROTEIN_KINASE_DOM"/>
    <property type="match status" value="1"/>
</dbReference>
<feature type="region of interest" description="Disordered" evidence="1">
    <location>
        <begin position="306"/>
        <end position="327"/>
    </location>
</feature>
<evidence type="ECO:0000256" key="2">
    <source>
        <dbReference type="SAM" id="Phobius"/>
    </source>
</evidence>
<feature type="compositionally biased region" description="Low complexity" evidence="1">
    <location>
        <begin position="454"/>
        <end position="474"/>
    </location>
</feature>
<dbReference type="Pfam" id="PF07714">
    <property type="entry name" value="PK_Tyr_Ser-Thr"/>
    <property type="match status" value="2"/>
</dbReference>
<dbReference type="GO" id="GO:0004674">
    <property type="term" value="F:protein serine/threonine kinase activity"/>
    <property type="evidence" value="ECO:0007669"/>
    <property type="project" value="TreeGrafter"/>
</dbReference>
<dbReference type="InterPro" id="IPR008271">
    <property type="entry name" value="Ser/Thr_kinase_AS"/>
</dbReference>
<feature type="transmembrane region" description="Helical" evidence="2">
    <location>
        <begin position="335"/>
        <end position="358"/>
    </location>
</feature>
<evidence type="ECO:0000259" key="3">
    <source>
        <dbReference type="PROSITE" id="PS50011"/>
    </source>
</evidence>
<dbReference type="SUPFAM" id="SSF56112">
    <property type="entry name" value="Protein kinase-like (PK-like)"/>
    <property type="match status" value="1"/>
</dbReference>
<evidence type="ECO:0000256" key="1">
    <source>
        <dbReference type="SAM" id="MobiDB-lite"/>
    </source>
</evidence>
<feature type="region of interest" description="Disordered" evidence="1">
    <location>
        <begin position="454"/>
        <end position="487"/>
    </location>
</feature>
<feature type="region of interest" description="Disordered" evidence="1">
    <location>
        <begin position="633"/>
        <end position="658"/>
    </location>
</feature>
<name>A0A8J4B9D1_9CHLO</name>
<dbReference type="InterPro" id="IPR051681">
    <property type="entry name" value="Ser/Thr_Kinases-Pseudokinases"/>
</dbReference>
<dbReference type="InterPro" id="IPR000719">
    <property type="entry name" value="Prot_kinase_dom"/>
</dbReference>
<keyword evidence="5" id="KW-1185">Reference proteome</keyword>
<dbReference type="AlphaFoldDB" id="A0A8J4B9D1"/>
<feature type="domain" description="Protein kinase" evidence="3">
    <location>
        <begin position="926"/>
        <end position="1263"/>
    </location>
</feature>
<dbReference type="GO" id="GO:0005524">
    <property type="term" value="F:ATP binding"/>
    <property type="evidence" value="ECO:0007669"/>
    <property type="project" value="InterPro"/>
</dbReference>
<reference evidence="4" key="1">
    <citation type="journal article" date="2021" name="Proc. Natl. Acad. Sci. U.S.A.">
        <title>Three genomes in the algal genus Volvox reveal the fate of a haploid sex-determining region after a transition to homothallism.</title>
        <authorList>
            <person name="Yamamoto K."/>
            <person name="Hamaji T."/>
            <person name="Kawai-Toyooka H."/>
            <person name="Matsuzaki R."/>
            <person name="Takahashi F."/>
            <person name="Nishimura Y."/>
            <person name="Kawachi M."/>
            <person name="Noguchi H."/>
            <person name="Minakuchi Y."/>
            <person name="Umen J.G."/>
            <person name="Toyoda A."/>
            <person name="Nozaki H."/>
        </authorList>
    </citation>
    <scope>NUCLEOTIDE SEQUENCE</scope>
    <source>
        <strain evidence="4">NIES-3780</strain>
    </source>
</reference>
<feature type="compositionally biased region" description="Low complexity" evidence="1">
    <location>
        <begin position="1002"/>
        <end position="1013"/>
    </location>
</feature>
<dbReference type="EMBL" id="BNCO01000025">
    <property type="protein sequence ID" value="GIL56828.1"/>
    <property type="molecule type" value="Genomic_DNA"/>
</dbReference>
<dbReference type="SMART" id="SM00220">
    <property type="entry name" value="S_TKc"/>
    <property type="match status" value="1"/>
</dbReference>
<dbReference type="PROSITE" id="PS00108">
    <property type="entry name" value="PROTEIN_KINASE_ST"/>
    <property type="match status" value="1"/>
</dbReference>
<feature type="region of interest" description="Disordered" evidence="1">
    <location>
        <begin position="976"/>
        <end position="1031"/>
    </location>
</feature>
<evidence type="ECO:0000313" key="4">
    <source>
        <dbReference type="EMBL" id="GIL56828.1"/>
    </source>
</evidence>
<feature type="region of interest" description="Disordered" evidence="1">
    <location>
        <begin position="755"/>
        <end position="865"/>
    </location>
</feature>
<dbReference type="PANTHER" id="PTHR44329">
    <property type="entry name" value="SERINE/THREONINE-PROTEIN KINASE TNNI3K-RELATED"/>
    <property type="match status" value="1"/>
</dbReference>
<sequence length="1273" mass="131123">MVSVANSLPSTSYNCITTNYQLHRPSRSQATLFLLVFAVVVGCVPSAPALVAPASAAALMKVSTATQMVDAILDNGIPSVQLIANVRLDPSVWLATAPLIRFTNFTIVGADWFPILDLNFAESKIHLQPGVYFVFGQVELRNVRTRSGFELDIFDRSPNATVRYQQTVYFCFSCLSPSALVSAIYKFSPASLPNDMRNSSWRRIQEPLQQSYGPGQTVLFVTSSTVLPTTGVPGATSGGGYELQAVDTLFVCAEPIDPADCESARGIDHCLSRKIEAMVEVDDTWKRLEAAAAAARAATAEAIVVSGKGGGSSEDDTRNSGAGITGAGGSRHVPVAAAVGGALGGAALLAAVAAAVALHRRRRCCHRRLDGAMATLTIVGGNGAPPPLEEHMAVKIVMVGGKSNAGDGNGDSPCKALPRSHGQQPSANGAAGNGHDQAAVPVASASAASASASAAAMATAPPQPQPLQLRSSSQGPEGDAAGSAFSPVDLQGTYPELMAALAGGDSVSISTLGESYQAPSSSESPPLWPRFMSMAPAMSAKSVGEERSQPVVVVAGITIELTNVIGTGSFGKVYKGSWHGRPVAVKVLQYGPELCRSVHSEMLLSQTLRHPNVVAALYFVQLLPGGKLGLQTSGGAGGASTGADSSGDGPTPPPDLRISDRTMAMEAGDHVRASGTGTGANPAGSHGVQGKRLKGCDDCGAGQDDAAVGRYNRSIALGLVQDSETMAETAPAEALIAAGSTLGSESGVVDVKATSLPPNVRCSTGTSCGPDGSGAGGKQLSSNRGLPAPLSPQEAGNAAAHLAGPAAAAADPPVVTAAEAVGPRRDGRPTSMSRPGRERLELRGGAQPGNAPLMPVRPSELGEQEVTELSELAPDDTNGSSRAADADMDANLADAAAAAAAAGDVAERSCSQLDVLSRWDEQRRRQEHVERTGAKLIGPKVVVSSNGYLMQAGVAGSSGNARKTVVASLARDKKAPAMCEDGGGVGDDGSEASAGPAKSTRSPSNGTGTSTMTPSPPSQLRHPFTTGPSTPADAAAAALPLEALWLAAYTQPAAGGSHGFLVMELCAGGSASAWRAANWSDPDERPDLSVLLRLALDIAYGMSYIHSMGICHGDLKLSNVLLARSSDASALPRASPNDILAGWVAKVCDFGLSRVLTGDRTHVSTRPYGTPTHMAPELWTKGHMSQPADVYAFGITLWELATGERPYKGLNAARILHRVLLNGDRPTMPLWLPPSYTRLATSCWAQSPKDRPTFGEIVRHLEVMLAVLAAVTS</sequence>
<dbReference type="Gene3D" id="1.10.510.10">
    <property type="entry name" value="Transferase(Phosphotransferase) domain 1"/>
    <property type="match status" value="1"/>
</dbReference>
<feature type="region of interest" description="Disordered" evidence="1">
    <location>
        <begin position="404"/>
        <end position="436"/>
    </location>
</feature>
<protein>
    <recommendedName>
        <fullName evidence="3">Protein kinase domain-containing protein</fullName>
    </recommendedName>
</protein>
<feature type="compositionally biased region" description="Low complexity" evidence="1">
    <location>
        <begin position="795"/>
        <end position="821"/>
    </location>
</feature>
<dbReference type="PANTHER" id="PTHR44329:SF214">
    <property type="entry name" value="PROTEIN KINASE DOMAIN-CONTAINING PROTEIN"/>
    <property type="match status" value="1"/>
</dbReference>
<keyword evidence="2" id="KW-1133">Transmembrane helix</keyword>
<comment type="caution">
    <text evidence="4">The sequence shown here is derived from an EMBL/GenBank/DDBJ whole genome shotgun (WGS) entry which is preliminary data.</text>
</comment>
<dbReference type="InterPro" id="IPR001245">
    <property type="entry name" value="Ser-Thr/Tyr_kinase_cat_dom"/>
</dbReference>
<dbReference type="InterPro" id="IPR011009">
    <property type="entry name" value="Kinase-like_dom_sf"/>
</dbReference>
<feature type="region of interest" description="Disordered" evidence="1">
    <location>
        <begin position="671"/>
        <end position="692"/>
    </location>
</feature>
<keyword evidence="2" id="KW-0812">Transmembrane</keyword>
<keyword evidence="2" id="KW-0472">Membrane</keyword>
<dbReference type="Proteomes" id="UP000747399">
    <property type="component" value="Unassembled WGS sequence"/>
</dbReference>
<gene>
    <name evidence="4" type="ORF">Vafri_12137</name>
</gene>
<feature type="transmembrane region" description="Helical" evidence="2">
    <location>
        <begin position="30"/>
        <end position="51"/>
    </location>
</feature>
<proteinExistence type="predicted"/>
<organism evidence="4 5">
    <name type="scientific">Volvox africanus</name>
    <dbReference type="NCBI Taxonomy" id="51714"/>
    <lineage>
        <taxon>Eukaryota</taxon>
        <taxon>Viridiplantae</taxon>
        <taxon>Chlorophyta</taxon>
        <taxon>core chlorophytes</taxon>
        <taxon>Chlorophyceae</taxon>
        <taxon>CS clade</taxon>
        <taxon>Chlamydomonadales</taxon>
        <taxon>Volvocaceae</taxon>
        <taxon>Volvox</taxon>
    </lineage>
</organism>
<evidence type="ECO:0000313" key="5">
    <source>
        <dbReference type="Proteomes" id="UP000747399"/>
    </source>
</evidence>
<dbReference type="Gene3D" id="3.30.200.20">
    <property type="entry name" value="Phosphorylase Kinase, domain 1"/>
    <property type="match status" value="1"/>
</dbReference>
<accession>A0A8J4B9D1</accession>